<feature type="domain" description="Ig-like" evidence="4">
    <location>
        <begin position="385"/>
        <end position="471"/>
    </location>
</feature>
<dbReference type="InterPro" id="IPR013783">
    <property type="entry name" value="Ig-like_fold"/>
</dbReference>
<dbReference type="Pfam" id="PF07679">
    <property type="entry name" value="I-set"/>
    <property type="match status" value="1"/>
</dbReference>
<sequence length="552" mass="59878">MSSKSKTVSLSSGTVLSIFCLLLYSAGFIRIEVKLNNHEERLVAVEEFISKMSQTSKNGMDDTSTEGRIRGRSAIMKNTRGDVGYSNKNLRRFARQINAPLNNSVNLRHILEDVVTSSFKKICQNTGNWNVCPRGFPGPPGRDGPKGEKGNQGKKGSQGMMGQPGRSGKQGIMGPPGIRGQKGVKGDIGAPGVPGMKGEPGETISVPKVMVSLPQLTVNQSDTAAFLCSVSGNPVPSVTWSRVGGVLPNKRSNISSEGLLQIRKVRLEDAGKYKCVARNILGREEKIASLIVQSQPKISLSFGPSYVEKGKNITLPVCHVTGFPPPKITWRKEPNNLVQARAVVSEGQLSILNAQKRDSGLYKCQASNPLGHDSAVTDLNVVQRPHFIVKPPAHLKVRTIQNITVRCQAAGDPQPTVTWKKINGTMPGRRSAVGADATPKIWNPKPEDSGTYTCTASSNLFSSVFVAMTLTVEVPRCVPVGVGDRKIPDARMTASTFYNNKEYPYYGRLNGTRGNGVWCPKQNNKGDYLQVDMMKMYSVCALATQGSRTDNY</sequence>
<gene>
    <name evidence="5" type="ORF">PEVE_00039675</name>
</gene>
<dbReference type="InterPro" id="IPR000421">
    <property type="entry name" value="FA58C"/>
</dbReference>
<dbReference type="InterPro" id="IPR008160">
    <property type="entry name" value="Collagen"/>
</dbReference>
<dbReference type="SMART" id="SM00408">
    <property type="entry name" value="IGc2"/>
    <property type="match status" value="3"/>
</dbReference>
<dbReference type="Gene3D" id="2.60.40.10">
    <property type="entry name" value="Immunoglobulins"/>
    <property type="match status" value="3"/>
</dbReference>
<keyword evidence="1" id="KW-0393">Immunoglobulin domain</keyword>
<dbReference type="PANTHER" id="PTHR10075:SF103">
    <property type="entry name" value="ROUNDABOUT HOMOLOG 4"/>
    <property type="match status" value="1"/>
</dbReference>
<organism evidence="5 6">
    <name type="scientific">Porites evermanni</name>
    <dbReference type="NCBI Taxonomy" id="104178"/>
    <lineage>
        <taxon>Eukaryota</taxon>
        <taxon>Metazoa</taxon>
        <taxon>Cnidaria</taxon>
        <taxon>Anthozoa</taxon>
        <taxon>Hexacorallia</taxon>
        <taxon>Scleractinia</taxon>
        <taxon>Fungiina</taxon>
        <taxon>Poritidae</taxon>
        <taxon>Porites</taxon>
    </lineage>
</organism>
<dbReference type="SUPFAM" id="SSF49785">
    <property type="entry name" value="Galactose-binding domain-like"/>
    <property type="match status" value="1"/>
</dbReference>
<dbReference type="Pfam" id="PF13927">
    <property type="entry name" value="Ig_3"/>
    <property type="match status" value="2"/>
</dbReference>
<dbReference type="InterPro" id="IPR013098">
    <property type="entry name" value="Ig_I-set"/>
</dbReference>
<dbReference type="EMBL" id="CALNXI010000702">
    <property type="protein sequence ID" value="CAH3036671.1"/>
    <property type="molecule type" value="Genomic_DNA"/>
</dbReference>
<dbReference type="Pfam" id="PF01391">
    <property type="entry name" value="Collagen"/>
    <property type="match status" value="1"/>
</dbReference>
<dbReference type="InterPro" id="IPR007110">
    <property type="entry name" value="Ig-like_dom"/>
</dbReference>
<keyword evidence="6" id="KW-1185">Reference proteome</keyword>
<dbReference type="Proteomes" id="UP001159427">
    <property type="component" value="Unassembled WGS sequence"/>
</dbReference>
<reference evidence="5 6" key="1">
    <citation type="submission" date="2022-05" db="EMBL/GenBank/DDBJ databases">
        <authorList>
            <consortium name="Genoscope - CEA"/>
            <person name="William W."/>
        </authorList>
    </citation>
    <scope>NUCLEOTIDE SEQUENCE [LARGE SCALE GENOMIC DNA]</scope>
</reference>
<comment type="caution">
    <text evidence="5">The sequence shown here is derived from an EMBL/GenBank/DDBJ whole genome shotgun (WGS) entry which is preliminary data.</text>
</comment>
<feature type="domain" description="Ig-like" evidence="4">
    <location>
        <begin position="207"/>
        <end position="299"/>
    </location>
</feature>
<evidence type="ECO:0000313" key="6">
    <source>
        <dbReference type="Proteomes" id="UP001159427"/>
    </source>
</evidence>
<dbReference type="InterPro" id="IPR036179">
    <property type="entry name" value="Ig-like_dom_sf"/>
</dbReference>
<evidence type="ECO:0000256" key="1">
    <source>
        <dbReference type="ARBA" id="ARBA00023319"/>
    </source>
</evidence>
<feature type="domain" description="F5/8 type C" evidence="3">
    <location>
        <begin position="477"/>
        <end position="552"/>
    </location>
</feature>
<dbReference type="InterPro" id="IPR008979">
    <property type="entry name" value="Galactose-bd-like_sf"/>
</dbReference>
<feature type="compositionally biased region" description="Low complexity" evidence="2">
    <location>
        <begin position="154"/>
        <end position="164"/>
    </location>
</feature>
<dbReference type="InterPro" id="IPR003598">
    <property type="entry name" value="Ig_sub2"/>
</dbReference>
<evidence type="ECO:0000259" key="4">
    <source>
        <dbReference type="PROSITE" id="PS50835"/>
    </source>
</evidence>
<evidence type="ECO:0000256" key="2">
    <source>
        <dbReference type="SAM" id="MobiDB-lite"/>
    </source>
</evidence>
<accession>A0ABN8MXQ9</accession>
<dbReference type="PROSITE" id="PS50022">
    <property type="entry name" value="FA58C_3"/>
    <property type="match status" value="1"/>
</dbReference>
<protein>
    <submittedName>
        <fullName evidence="5">Uncharacterized protein</fullName>
    </submittedName>
</protein>
<dbReference type="PROSITE" id="PS50835">
    <property type="entry name" value="IG_LIKE"/>
    <property type="match status" value="3"/>
</dbReference>
<dbReference type="SMART" id="SM00409">
    <property type="entry name" value="IG"/>
    <property type="match status" value="3"/>
</dbReference>
<evidence type="ECO:0000259" key="3">
    <source>
        <dbReference type="PROSITE" id="PS50022"/>
    </source>
</evidence>
<dbReference type="PANTHER" id="PTHR10075">
    <property type="entry name" value="BASIGIN RELATED"/>
    <property type="match status" value="1"/>
</dbReference>
<name>A0ABN8MXQ9_9CNID</name>
<proteinExistence type="predicted"/>
<evidence type="ECO:0000313" key="5">
    <source>
        <dbReference type="EMBL" id="CAH3036671.1"/>
    </source>
</evidence>
<feature type="region of interest" description="Disordered" evidence="2">
    <location>
        <begin position="132"/>
        <end position="177"/>
    </location>
</feature>
<dbReference type="InterPro" id="IPR003599">
    <property type="entry name" value="Ig_sub"/>
</dbReference>
<feature type="domain" description="Ig-like" evidence="4">
    <location>
        <begin position="307"/>
        <end position="382"/>
    </location>
</feature>
<dbReference type="SUPFAM" id="SSF48726">
    <property type="entry name" value="Immunoglobulin"/>
    <property type="match status" value="3"/>
</dbReference>
<dbReference type="Gene3D" id="2.60.120.260">
    <property type="entry name" value="Galactose-binding domain-like"/>
    <property type="match status" value="1"/>
</dbReference>